<dbReference type="Gene3D" id="3.30.1310.20">
    <property type="entry name" value="PRTase-like"/>
    <property type="match status" value="1"/>
</dbReference>
<evidence type="ECO:0000313" key="2">
    <source>
        <dbReference type="EMBL" id="ABM80353.1"/>
    </source>
</evidence>
<dbReference type="AlphaFoldDB" id="A2BK42"/>
<name>A2BK42_HYPBU</name>
<reference evidence="2 3" key="1">
    <citation type="journal article" date="2007" name="Archaea">
        <title>The genome of Hyperthermus butylicus: a sulfur-reducing, peptide fermenting, neutrophilic Crenarchaeote growing up to 108 degrees C.</title>
        <authorList>
            <person name="Brugger K."/>
            <person name="Chen L."/>
            <person name="Stark M."/>
            <person name="Zibat A."/>
            <person name="Redder P."/>
            <person name="Ruepp A."/>
            <person name="Awayez M."/>
            <person name="She Q."/>
            <person name="Garrett R.A."/>
            <person name="Klenk H.P."/>
        </authorList>
    </citation>
    <scope>NUCLEOTIDE SEQUENCE [LARGE SCALE GENOMIC DNA]</scope>
    <source>
        <strain evidence="3">DSM 5456 / JCM 9403 / PLM1-5</strain>
    </source>
</reference>
<dbReference type="EnsemblBacteria" id="ABM80353">
    <property type="protein sequence ID" value="ABM80353"/>
    <property type="gene ID" value="Hbut_0491"/>
</dbReference>
<feature type="domain" description="Phosphoribosyltransferase" evidence="1">
    <location>
        <begin position="41"/>
        <end position="193"/>
    </location>
</feature>
<organism evidence="2 3">
    <name type="scientific">Hyperthermus butylicus (strain DSM 5456 / JCM 9403 / PLM1-5)</name>
    <dbReference type="NCBI Taxonomy" id="415426"/>
    <lineage>
        <taxon>Archaea</taxon>
        <taxon>Thermoproteota</taxon>
        <taxon>Thermoprotei</taxon>
        <taxon>Desulfurococcales</taxon>
        <taxon>Pyrodictiaceae</taxon>
        <taxon>Hyperthermus</taxon>
    </lineage>
</organism>
<dbReference type="eggNOG" id="arCOG00041">
    <property type="taxonomic scope" value="Archaea"/>
</dbReference>
<accession>A2BK42</accession>
<dbReference type="HOGENOM" id="CLU_083583_0_0_2"/>
<dbReference type="Pfam" id="PF00156">
    <property type="entry name" value="Pribosyltran"/>
    <property type="match status" value="1"/>
</dbReference>
<keyword evidence="3" id="KW-1185">Reference proteome</keyword>
<evidence type="ECO:0000313" key="3">
    <source>
        <dbReference type="Proteomes" id="UP000002593"/>
    </source>
</evidence>
<dbReference type="STRING" id="415426.Hbut_0491"/>
<dbReference type="EMBL" id="CP000493">
    <property type="protein sequence ID" value="ABM80353.1"/>
    <property type="molecule type" value="Genomic_DNA"/>
</dbReference>
<dbReference type="Gene3D" id="3.40.50.2020">
    <property type="match status" value="1"/>
</dbReference>
<gene>
    <name evidence="2" type="ordered locus">Hbut_0491</name>
</gene>
<keyword evidence="2" id="KW-0328">Glycosyltransferase</keyword>
<dbReference type="InterPro" id="IPR000836">
    <property type="entry name" value="PRTase_dom"/>
</dbReference>
<evidence type="ECO:0000259" key="1">
    <source>
        <dbReference type="Pfam" id="PF00156"/>
    </source>
</evidence>
<sequence length="247" mass="26774">MAGETCTPRAYEPSGDRVVYCSELSWKQPVFRDRIHAGEVLAEFIHAIGVRTDYVFGLAAGGVPVAATTACKLGVAFDAIVVKKITFPWTSEAGFGAVALDGTLLYDEDVAGRLGYSKEDVKIIARKLSNYIEERTRRIRGSTNYPSLNGMTVLLVDDGIATGYTMAVGVQFLRKLGASRVIAAAPTGSIDGSLMVSKYTELVAVANLRSGPYFAVADAYLEWHDVSDDEAQYYYRVGLECQRQGSS</sequence>
<dbReference type="GeneID" id="4781679"/>
<dbReference type="SUPFAM" id="SSF53271">
    <property type="entry name" value="PRTase-like"/>
    <property type="match status" value="1"/>
</dbReference>
<proteinExistence type="predicted"/>
<dbReference type="RefSeq" id="WP_011821671.1">
    <property type="nucleotide sequence ID" value="NC_008818.1"/>
</dbReference>
<protein>
    <submittedName>
        <fullName evidence="2">Phosphoribosyltransferase</fullName>
    </submittedName>
</protein>
<dbReference type="Proteomes" id="UP000002593">
    <property type="component" value="Chromosome"/>
</dbReference>
<dbReference type="KEGG" id="hbu:Hbut_0491"/>
<dbReference type="OrthoDB" id="56536at2157"/>
<dbReference type="InterPro" id="IPR029057">
    <property type="entry name" value="PRTase-like"/>
</dbReference>
<dbReference type="CDD" id="cd06223">
    <property type="entry name" value="PRTases_typeI"/>
    <property type="match status" value="1"/>
</dbReference>
<keyword evidence="2" id="KW-0808">Transferase</keyword>
<dbReference type="GO" id="GO:0016757">
    <property type="term" value="F:glycosyltransferase activity"/>
    <property type="evidence" value="ECO:0007669"/>
    <property type="project" value="UniProtKB-KW"/>
</dbReference>